<proteinExistence type="predicted"/>
<dbReference type="Gene3D" id="3.40.33.10">
    <property type="entry name" value="CAP"/>
    <property type="match status" value="1"/>
</dbReference>
<dbReference type="AlphaFoldDB" id="A0A1D2MJ23"/>
<dbReference type="PANTHER" id="PTHR10334">
    <property type="entry name" value="CYSTEINE-RICH SECRETORY PROTEIN-RELATED"/>
    <property type="match status" value="1"/>
</dbReference>
<evidence type="ECO:0000313" key="2">
    <source>
        <dbReference type="EMBL" id="ODM92905.1"/>
    </source>
</evidence>
<evidence type="ECO:0000259" key="1">
    <source>
        <dbReference type="SMART" id="SM00198"/>
    </source>
</evidence>
<dbReference type="OrthoDB" id="337038at2759"/>
<dbReference type="SMART" id="SM00198">
    <property type="entry name" value="SCP"/>
    <property type="match status" value="1"/>
</dbReference>
<dbReference type="InterPro" id="IPR001283">
    <property type="entry name" value="CRISP-related"/>
</dbReference>
<dbReference type="STRING" id="48709.A0A1D2MJ23"/>
<dbReference type="OMA" id="HMMENDG"/>
<dbReference type="SUPFAM" id="SSF55797">
    <property type="entry name" value="PR-1-like"/>
    <property type="match status" value="1"/>
</dbReference>
<protein>
    <submittedName>
        <fullName evidence="2">Golgi-associated plant pathogenesis-related protein 1</fullName>
    </submittedName>
</protein>
<dbReference type="InterPro" id="IPR014044">
    <property type="entry name" value="CAP_dom"/>
</dbReference>
<gene>
    <name evidence="2" type="ORF">Ocin01_13776</name>
</gene>
<dbReference type="InterPro" id="IPR035940">
    <property type="entry name" value="CAP_sf"/>
</dbReference>
<reference evidence="2 3" key="1">
    <citation type="journal article" date="2016" name="Genome Biol. Evol.">
        <title>Gene Family Evolution Reflects Adaptation to Soil Environmental Stressors in the Genome of the Collembolan Orchesella cincta.</title>
        <authorList>
            <person name="Faddeeva-Vakhrusheva A."/>
            <person name="Derks M.F."/>
            <person name="Anvar S.Y."/>
            <person name="Agamennone V."/>
            <person name="Suring W."/>
            <person name="Smit S."/>
            <person name="van Straalen N.M."/>
            <person name="Roelofs D."/>
        </authorList>
    </citation>
    <scope>NUCLEOTIDE SEQUENCE [LARGE SCALE GENOMIC DNA]</scope>
    <source>
        <tissue evidence="2">Mixed pool</tissue>
    </source>
</reference>
<dbReference type="EMBL" id="LJIJ01001120">
    <property type="protein sequence ID" value="ODM92905.1"/>
    <property type="molecule type" value="Genomic_DNA"/>
</dbReference>
<organism evidence="2 3">
    <name type="scientific">Orchesella cincta</name>
    <name type="common">Springtail</name>
    <name type="synonym">Podura cincta</name>
    <dbReference type="NCBI Taxonomy" id="48709"/>
    <lineage>
        <taxon>Eukaryota</taxon>
        <taxon>Metazoa</taxon>
        <taxon>Ecdysozoa</taxon>
        <taxon>Arthropoda</taxon>
        <taxon>Hexapoda</taxon>
        <taxon>Collembola</taxon>
        <taxon>Entomobryomorpha</taxon>
        <taxon>Entomobryoidea</taxon>
        <taxon>Orchesellidae</taxon>
        <taxon>Orchesellinae</taxon>
        <taxon>Orchesella</taxon>
    </lineage>
</organism>
<feature type="domain" description="SCP" evidence="1">
    <location>
        <begin position="6"/>
        <end position="112"/>
    </location>
</feature>
<keyword evidence="3" id="KW-1185">Reference proteome</keyword>
<sequence>MKRLSVLAKKCAEFHMMENDGDRECPYKNGDGEIWLMGTDDWKKSDMAGKAAEKWYKQNENYDFTKPGYSPTTGAFTQLIWKSSEKLGFGFAQMKGKTVAVGIFSPGGNVKGMFPENVAAP</sequence>
<dbReference type="Pfam" id="PF00188">
    <property type="entry name" value="CAP"/>
    <property type="match status" value="1"/>
</dbReference>
<evidence type="ECO:0000313" key="3">
    <source>
        <dbReference type="Proteomes" id="UP000094527"/>
    </source>
</evidence>
<accession>A0A1D2MJ23</accession>
<name>A0A1D2MJ23_ORCCI</name>
<comment type="caution">
    <text evidence="2">The sequence shown here is derived from an EMBL/GenBank/DDBJ whole genome shotgun (WGS) entry which is preliminary data.</text>
</comment>
<dbReference type="Proteomes" id="UP000094527">
    <property type="component" value="Unassembled WGS sequence"/>
</dbReference>